<dbReference type="InterPro" id="IPR029058">
    <property type="entry name" value="AB_hydrolase_fold"/>
</dbReference>
<proteinExistence type="predicted"/>
<feature type="domain" description="Serine aminopeptidase S33" evidence="1">
    <location>
        <begin position="72"/>
        <end position="181"/>
    </location>
</feature>
<evidence type="ECO:0000313" key="3">
    <source>
        <dbReference type="Proteomes" id="UP000806528"/>
    </source>
</evidence>
<keyword evidence="3" id="KW-1185">Reference proteome</keyword>
<dbReference type="Proteomes" id="UP000806528">
    <property type="component" value="Unassembled WGS sequence"/>
</dbReference>
<comment type="caution">
    <text evidence="2">The sequence shown here is derived from an EMBL/GenBank/DDBJ whole genome shotgun (WGS) entry which is preliminary data.</text>
</comment>
<protein>
    <submittedName>
        <fullName evidence="2">Alpha/beta hydrolase</fullName>
    </submittedName>
</protein>
<reference evidence="2 3" key="1">
    <citation type="submission" date="2020-09" db="EMBL/GenBank/DDBJ databases">
        <title>Diversity and distribution of actinomycetes associated with coral in the coast of Hainan.</title>
        <authorList>
            <person name="Li F."/>
        </authorList>
    </citation>
    <scope>NUCLEOTIDE SEQUENCE [LARGE SCALE GENOMIC DNA]</scope>
    <source>
        <strain evidence="2 3">HNM0947</strain>
    </source>
</reference>
<sequence>MRTVIVSAAVLGGAAVLLGGLVWGGQRSVIYLPSGGEPPPAGDVVQGAEDVVLHTDDGLELGGWYVPAAGQDRDAAVLVTNGNAGNRESRAPLAQALAQEGFSVLVFDYRGFGGNEGDPTEPGLTADARAGLDLLRERGHDGDRILYWGESLGAAVATNLAVEEPPAGLFLRSPFSSLADMAGSHYPVVPEAMLRDDYLVRTTVADLHLPVSVAIGESDTVVPAEQSHAVAEAAPDLVEELVLPDTGHNDLAMVHGPEVVDAFVRLADEVL</sequence>
<gene>
    <name evidence="2" type="ORF">IDM40_14515</name>
</gene>
<dbReference type="GO" id="GO:0016787">
    <property type="term" value="F:hydrolase activity"/>
    <property type="evidence" value="ECO:0007669"/>
    <property type="project" value="UniProtKB-KW"/>
</dbReference>
<dbReference type="SUPFAM" id="SSF53474">
    <property type="entry name" value="alpha/beta-Hydrolases"/>
    <property type="match status" value="1"/>
</dbReference>
<name>A0ABR9P7T7_9ACTN</name>
<accession>A0ABR9P7T7</accession>
<evidence type="ECO:0000259" key="1">
    <source>
        <dbReference type="Pfam" id="PF12146"/>
    </source>
</evidence>
<dbReference type="Gene3D" id="3.40.50.1820">
    <property type="entry name" value="alpha/beta hydrolase"/>
    <property type="match status" value="1"/>
</dbReference>
<dbReference type="EMBL" id="JADBGI010000011">
    <property type="protein sequence ID" value="MBE2999910.1"/>
    <property type="molecule type" value="Genomic_DNA"/>
</dbReference>
<dbReference type="InterPro" id="IPR022742">
    <property type="entry name" value="Hydrolase_4"/>
</dbReference>
<dbReference type="PANTHER" id="PTHR12277">
    <property type="entry name" value="ALPHA/BETA HYDROLASE DOMAIN-CONTAINING PROTEIN"/>
    <property type="match status" value="1"/>
</dbReference>
<organism evidence="2 3">
    <name type="scientific">Nocardiopsis coralli</name>
    <dbReference type="NCBI Taxonomy" id="2772213"/>
    <lineage>
        <taxon>Bacteria</taxon>
        <taxon>Bacillati</taxon>
        <taxon>Actinomycetota</taxon>
        <taxon>Actinomycetes</taxon>
        <taxon>Streptosporangiales</taxon>
        <taxon>Nocardiopsidaceae</taxon>
        <taxon>Nocardiopsis</taxon>
    </lineage>
</organism>
<evidence type="ECO:0000313" key="2">
    <source>
        <dbReference type="EMBL" id="MBE2999910.1"/>
    </source>
</evidence>
<keyword evidence="2" id="KW-0378">Hydrolase</keyword>
<dbReference type="PANTHER" id="PTHR12277:SF79">
    <property type="entry name" value="XAA-PRO DIPEPTIDYL-PEPTIDASE-RELATED"/>
    <property type="match status" value="1"/>
</dbReference>
<dbReference type="Pfam" id="PF12146">
    <property type="entry name" value="Hydrolase_4"/>
    <property type="match status" value="1"/>
</dbReference>